<accession>A0A8S9PTT3</accession>
<name>A0A8S9PTT3_BRACR</name>
<gene>
    <name evidence="1" type="ORF">F2Q69_00049318</name>
</gene>
<comment type="caution">
    <text evidence="1">The sequence shown here is derived from an EMBL/GenBank/DDBJ whole genome shotgun (WGS) entry which is preliminary data.</text>
</comment>
<dbReference type="EMBL" id="QGKX02001347">
    <property type="protein sequence ID" value="KAF3521852.1"/>
    <property type="molecule type" value="Genomic_DNA"/>
</dbReference>
<evidence type="ECO:0000313" key="1">
    <source>
        <dbReference type="EMBL" id="KAF3521852.1"/>
    </source>
</evidence>
<sequence length="72" mass="8093">MSLTIESIPSLPRLISPRYGCWKVRRKLRGNLCYTADTKRVSEIDMHCDHYCTTAVMNLGTAATEEYGALIA</sequence>
<dbReference type="AlphaFoldDB" id="A0A8S9PTT3"/>
<proteinExistence type="predicted"/>
<reference evidence="1" key="1">
    <citation type="submission" date="2019-12" db="EMBL/GenBank/DDBJ databases">
        <title>Genome sequencing and annotation of Brassica cretica.</title>
        <authorList>
            <person name="Studholme D.J."/>
            <person name="Sarris P."/>
        </authorList>
    </citation>
    <scope>NUCLEOTIDE SEQUENCE</scope>
    <source>
        <strain evidence="1">PFS-109/04</strain>
        <tissue evidence="1">Leaf</tissue>
    </source>
</reference>
<dbReference type="Proteomes" id="UP000712600">
    <property type="component" value="Unassembled WGS sequence"/>
</dbReference>
<protein>
    <submittedName>
        <fullName evidence="1">Uncharacterized protein</fullName>
    </submittedName>
</protein>
<organism evidence="1 2">
    <name type="scientific">Brassica cretica</name>
    <name type="common">Mustard</name>
    <dbReference type="NCBI Taxonomy" id="69181"/>
    <lineage>
        <taxon>Eukaryota</taxon>
        <taxon>Viridiplantae</taxon>
        <taxon>Streptophyta</taxon>
        <taxon>Embryophyta</taxon>
        <taxon>Tracheophyta</taxon>
        <taxon>Spermatophyta</taxon>
        <taxon>Magnoliopsida</taxon>
        <taxon>eudicotyledons</taxon>
        <taxon>Gunneridae</taxon>
        <taxon>Pentapetalae</taxon>
        <taxon>rosids</taxon>
        <taxon>malvids</taxon>
        <taxon>Brassicales</taxon>
        <taxon>Brassicaceae</taxon>
        <taxon>Brassiceae</taxon>
        <taxon>Brassica</taxon>
    </lineage>
</organism>
<evidence type="ECO:0000313" key="2">
    <source>
        <dbReference type="Proteomes" id="UP000712600"/>
    </source>
</evidence>